<comment type="similarity">
    <text evidence="1">Belongs to the LOR family.</text>
</comment>
<dbReference type="eggNOG" id="ENOG502RYHC">
    <property type="taxonomic scope" value="Eukaryota"/>
</dbReference>
<keyword evidence="4" id="KW-1185">Reference proteome</keyword>
<dbReference type="InterPro" id="IPR025659">
    <property type="entry name" value="Tubby-like_C"/>
</dbReference>
<dbReference type="Gene3D" id="2.40.160.200">
    <property type="entry name" value="LURP1-related"/>
    <property type="match status" value="1"/>
</dbReference>
<accession>A0A0D9YJL9</accession>
<organism evidence="3">
    <name type="scientific">Oryza glumipatula</name>
    <dbReference type="NCBI Taxonomy" id="40148"/>
    <lineage>
        <taxon>Eukaryota</taxon>
        <taxon>Viridiplantae</taxon>
        <taxon>Streptophyta</taxon>
        <taxon>Embryophyta</taxon>
        <taxon>Tracheophyta</taxon>
        <taxon>Spermatophyta</taxon>
        <taxon>Magnoliopsida</taxon>
        <taxon>Liliopsida</taxon>
        <taxon>Poales</taxon>
        <taxon>Poaceae</taxon>
        <taxon>BOP clade</taxon>
        <taxon>Oryzoideae</taxon>
        <taxon>Oryzeae</taxon>
        <taxon>Oryzinae</taxon>
        <taxon>Oryza</taxon>
    </lineage>
</organism>
<dbReference type="STRING" id="40148.A0A0D9YJL9"/>
<feature type="region of interest" description="Disordered" evidence="2">
    <location>
        <begin position="1"/>
        <end position="23"/>
    </location>
</feature>
<evidence type="ECO:0008006" key="5">
    <source>
        <dbReference type="Google" id="ProtNLM"/>
    </source>
</evidence>
<evidence type="ECO:0000313" key="3">
    <source>
        <dbReference type="EnsemblPlants" id="OGLUM01G47150.1"/>
    </source>
</evidence>
<dbReference type="InterPro" id="IPR038595">
    <property type="entry name" value="LOR_sf"/>
</dbReference>
<evidence type="ECO:0000256" key="2">
    <source>
        <dbReference type="SAM" id="MobiDB-lite"/>
    </source>
</evidence>
<reference evidence="3" key="3">
    <citation type="submission" date="2018-05" db="EMBL/GenBank/DDBJ databases">
        <title>OgluRS3 (Oryza glumaepatula Reference Sequence Version 3).</title>
        <authorList>
            <person name="Zhang J."/>
            <person name="Kudrna D."/>
            <person name="Lee S."/>
            <person name="Talag J."/>
            <person name="Welchert J."/>
            <person name="Wing R.A."/>
        </authorList>
    </citation>
    <scope>NUCLEOTIDE SEQUENCE [LARGE SCALE GENOMIC DNA]</scope>
</reference>
<reference evidence="3" key="1">
    <citation type="submission" date="2013-08" db="EMBL/GenBank/DDBJ databases">
        <title>Oryza genome evolution.</title>
        <authorList>
            <person name="Wing R.A."/>
            <person name="Panaud O."/>
            <person name="Oliveira A.C."/>
        </authorList>
    </citation>
    <scope>NUCLEOTIDE SEQUENCE</scope>
</reference>
<name>A0A0D9YJL9_9ORYZ</name>
<dbReference type="Gramene" id="OGLUM01G47150.1">
    <property type="protein sequence ID" value="OGLUM01G47150.1"/>
    <property type="gene ID" value="OGLUM01G47150"/>
</dbReference>
<dbReference type="PANTHER" id="PTHR31087">
    <property type="match status" value="1"/>
</dbReference>
<dbReference type="SUPFAM" id="SSF54518">
    <property type="entry name" value="Tubby C-terminal domain-like"/>
    <property type="match status" value="1"/>
</dbReference>
<dbReference type="EnsemblPlants" id="OGLUM01G47150.1">
    <property type="protein sequence ID" value="OGLUM01G47150.1"/>
    <property type="gene ID" value="OGLUM01G47150"/>
</dbReference>
<dbReference type="AlphaFoldDB" id="A0A0D9YJL9"/>
<dbReference type="PANTHER" id="PTHR31087:SF145">
    <property type="entry name" value="OS01G0931600 PROTEIN"/>
    <property type="match status" value="1"/>
</dbReference>
<protein>
    <recommendedName>
        <fullName evidence="5">Protein LURP-one-related 11</fullName>
    </recommendedName>
</protein>
<dbReference type="Proteomes" id="UP000026961">
    <property type="component" value="Chromosome 1"/>
</dbReference>
<dbReference type="HOGENOM" id="CLU_063146_2_0_1"/>
<dbReference type="InterPro" id="IPR007612">
    <property type="entry name" value="LOR"/>
</dbReference>
<evidence type="ECO:0000313" key="4">
    <source>
        <dbReference type="Proteomes" id="UP000026961"/>
    </source>
</evidence>
<reference evidence="3" key="2">
    <citation type="submission" date="2015-04" db="UniProtKB">
        <authorList>
            <consortium name="EnsemblPlants"/>
        </authorList>
    </citation>
    <scope>IDENTIFICATION</scope>
</reference>
<evidence type="ECO:0000256" key="1">
    <source>
        <dbReference type="ARBA" id="ARBA00005437"/>
    </source>
</evidence>
<dbReference type="Pfam" id="PF04525">
    <property type="entry name" value="LOR"/>
    <property type="match status" value="1"/>
</dbReference>
<proteinExistence type="inferred from homology"/>
<sequence>MAKIQPLPAASPSAEWHHGDGGGGGVQGKQAVYTVWMKSLVFNGHGCTVYGSDGRVAFRVDNYGCRGSRDVFFMDTAGNTLIGIQTKSFGMLKRWEASRHHGGEEETTTPWFRVQRGRGRGRGGAMATVTLHGGVGMAYRIDGCPSKSEYRISRGCGGGGGEVVAEVARKQTACGVVLGEDVLTLTVGPDADHLLVLGLVVVCGLISRAM</sequence>